<gene>
    <name evidence="2" type="ORF">B0A62_08940</name>
    <name evidence="1" type="ORF">IW20_22515</name>
</gene>
<dbReference type="EMBL" id="MUGY01000007">
    <property type="protein sequence ID" value="OXA95425.1"/>
    <property type="molecule type" value="Genomic_DNA"/>
</dbReference>
<reference evidence="1 3" key="1">
    <citation type="submission" date="2014-07" db="EMBL/GenBank/DDBJ databases">
        <title>Genome of Flavobacterium hydatis DSM 2063.</title>
        <authorList>
            <person name="Pipes S.E."/>
            <person name="Stropko S.J."/>
            <person name="Newman J.D."/>
        </authorList>
    </citation>
    <scope>NUCLEOTIDE SEQUENCE [LARGE SCALE GENOMIC DNA]</scope>
    <source>
        <strain evidence="1 3">DSM 2063</strain>
    </source>
</reference>
<dbReference type="Proteomes" id="UP000028712">
    <property type="component" value="Unassembled WGS sequence"/>
</dbReference>
<evidence type="ECO:0000313" key="4">
    <source>
        <dbReference type="Proteomes" id="UP000198424"/>
    </source>
</evidence>
<dbReference type="eggNOG" id="ENOG5032W5P">
    <property type="taxonomic scope" value="Bacteria"/>
</dbReference>
<dbReference type="Proteomes" id="UP000198424">
    <property type="component" value="Unassembled WGS sequence"/>
</dbReference>
<dbReference type="PROSITE" id="PS51257">
    <property type="entry name" value="PROKAR_LIPOPROTEIN"/>
    <property type="match status" value="1"/>
</dbReference>
<reference evidence="2 4" key="2">
    <citation type="submission" date="2016-11" db="EMBL/GenBank/DDBJ databases">
        <title>Whole genomes of Flavobacteriaceae.</title>
        <authorList>
            <person name="Stine C."/>
            <person name="Li C."/>
            <person name="Tadesse D."/>
        </authorList>
    </citation>
    <scope>NUCLEOTIDE SEQUENCE [LARGE SCALE GENOMIC DNA]</scope>
    <source>
        <strain evidence="2 4">ATCC 29551</strain>
    </source>
</reference>
<sequence>MKMILNVNKMRKLVLVLSLLLISCKDSKPQETNDSLKNVAAENAKLTCEDVIYRIVKSSDLNLKDYKDDYFVRIENIKNDSIDIKVYVENNLSDNPKEKQMVESTIAWLTLNVNDNKLFNTTADPDNPIELNFDKKILSENDVFSLCQIVKKEKKGFISNQNIKYSILPIDFDEYYRTCVNPYDSIKCNKNYPKYFYSEDDAIAKVFENKFHPSDYMYLPKFKDYQPIVLCNTDSDVESYDLVILNNNKIISSLEIGIMDGESIMQFNISKDYVINLYKKKNATQKNVLYKSYVINANGIIEEQK</sequence>
<name>A0A085ZZA3_FLAHY</name>
<dbReference type="EMBL" id="JPRM01000046">
    <property type="protein sequence ID" value="KFF09767.1"/>
    <property type="molecule type" value="Genomic_DNA"/>
</dbReference>
<dbReference type="AlphaFoldDB" id="A0A085ZZA3"/>
<organism evidence="1 3">
    <name type="scientific">Flavobacterium hydatis</name>
    <name type="common">Cytophaga aquatilis</name>
    <dbReference type="NCBI Taxonomy" id="991"/>
    <lineage>
        <taxon>Bacteria</taxon>
        <taxon>Pseudomonadati</taxon>
        <taxon>Bacteroidota</taxon>
        <taxon>Flavobacteriia</taxon>
        <taxon>Flavobacteriales</taxon>
        <taxon>Flavobacteriaceae</taxon>
        <taxon>Flavobacterium</taxon>
    </lineage>
</organism>
<protein>
    <recommendedName>
        <fullName evidence="5">Lipoprotein</fullName>
    </recommendedName>
</protein>
<evidence type="ECO:0000313" key="3">
    <source>
        <dbReference type="Proteomes" id="UP000028712"/>
    </source>
</evidence>
<accession>A0A085ZZA3</accession>
<evidence type="ECO:0008006" key="5">
    <source>
        <dbReference type="Google" id="ProtNLM"/>
    </source>
</evidence>
<comment type="caution">
    <text evidence="1">The sequence shown here is derived from an EMBL/GenBank/DDBJ whole genome shotgun (WGS) entry which is preliminary data.</text>
</comment>
<proteinExistence type="predicted"/>
<dbReference type="STRING" id="991.IW20_22515"/>
<keyword evidence="4" id="KW-1185">Reference proteome</keyword>
<evidence type="ECO:0000313" key="2">
    <source>
        <dbReference type="EMBL" id="OXA95425.1"/>
    </source>
</evidence>
<evidence type="ECO:0000313" key="1">
    <source>
        <dbReference type="EMBL" id="KFF09767.1"/>
    </source>
</evidence>